<protein>
    <recommendedName>
        <fullName evidence="4">Large ribosomal subunit protein bL32c</fullName>
    </recommendedName>
    <alternativeName>
        <fullName evidence="5">50S ribosomal protein L32, chloroplastic</fullName>
    </alternativeName>
</protein>
<evidence type="ECO:0000256" key="4">
    <source>
        <dbReference type="ARBA" id="ARBA00035280"/>
    </source>
</evidence>
<evidence type="ECO:0000256" key="1">
    <source>
        <dbReference type="ARBA" id="ARBA00008560"/>
    </source>
</evidence>
<evidence type="ECO:0000313" key="6">
    <source>
        <dbReference type="EMBL" id="AMP43439.1"/>
    </source>
</evidence>
<keyword evidence="2 6" id="KW-0689">Ribosomal protein</keyword>
<evidence type="ECO:0000256" key="3">
    <source>
        <dbReference type="ARBA" id="ARBA00023274"/>
    </source>
</evidence>
<evidence type="ECO:0000256" key="2">
    <source>
        <dbReference type="ARBA" id="ARBA00022980"/>
    </source>
</evidence>
<dbReference type="Pfam" id="PF01783">
    <property type="entry name" value="Ribosomal_L32p"/>
    <property type="match status" value="1"/>
</dbReference>
<dbReference type="EMBL" id="KU167098">
    <property type="protein sequence ID" value="AMP43439.1"/>
    <property type="molecule type" value="Genomic_DNA"/>
</dbReference>
<proteinExistence type="inferred from homology"/>
<evidence type="ECO:0000256" key="5">
    <source>
        <dbReference type="ARBA" id="ARBA00035431"/>
    </source>
</evidence>
<comment type="similarity">
    <text evidence="1">Belongs to the bacterial ribosomal protein bL32 family.</text>
</comment>
<dbReference type="HAMAP" id="MF_00340">
    <property type="entry name" value="Ribosomal_bL32"/>
    <property type="match status" value="1"/>
</dbReference>
<dbReference type="InterPro" id="IPR002677">
    <property type="entry name" value="Ribosomal_bL32"/>
</dbReference>
<dbReference type="PANTHER" id="PTHR36083:SF1">
    <property type="entry name" value="LARGE RIBOSOMAL SUBUNIT PROTEIN BL32C"/>
    <property type="match status" value="1"/>
</dbReference>
<sequence length="70" mass="7706">MAVPKKRTSKSQKNTRQFVWTEKTTKSALKAISLAKSLLSNKLFDVSKSAAVVGFKKPELAKEIVPSAEK</sequence>
<dbReference type="InterPro" id="IPR044958">
    <property type="entry name" value="Ribosomal_bL32_plant/cyanobact"/>
</dbReference>
<dbReference type="GeneID" id="27210059"/>
<accession>A0A142BYE7</accession>
<reference evidence="6" key="1">
    <citation type="journal article" date="2016" name="PLoS ONE">
        <title>Distinctive Architecture of the Chloroplast Genome in the Chlorodendrophycean Green Algae Scherffelia dubia and Tetraselmis sp. CCMP 881.</title>
        <authorList>
            <person name="Turmel M."/>
            <person name="de Cambiaire J.C."/>
            <person name="Otis C."/>
            <person name="Lemieux C."/>
        </authorList>
    </citation>
    <scope>NUCLEOTIDE SEQUENCE</scope>
</reference>
<dbReference type="RefSeq" id="YP_009241532.1">
    <property type="nucleotide sequence ID" value="NC_029807.1"/>
</dbReference>
<dbReference type="GeneID" id="27210102"/>
<keyword evidence="3" id="KW-0687">Ribonucleoprotein</keyword>
<dbReference type="SUPFAM" id="SSF57829">
    <property type="entry name" value="Zn-binding ribosomal proteins"/>
    <property type="match status" value="1"/>
</dbReference>
<geneLocation type="plastid" evidence="6"/>
<organism evidence="6">
    <name type="scientific">Scherffelia dubia</name>
    <name type="common">Green alga</name>
    <name type="synonym">Chlamydomonas dubia</name>
    <dbReference type="NCBI Taxonomy" id="3190"/>
    <lineage>
        <taxon>Eukaryota</taxon>
        <taxon>Viridiplantae</taxon>
        <taxon>Chlorophyta</taxon>
        <taxon>core chlorophytes</taxon>
        <taxon>Chlorodendrophyceae</taxon>
        <taxon>Chlorodendrales</taxon>
        <taxon>Chlorodendraceae</taxon>
        <taxon>Scherffelia</taxon>
    </lineage>
</organism>
<dbReference type="GO" id="GO:0015934">
    <property type="term" value="C:large ribosomal subunit"/>
    <property type="evidence" value="ECO:0007669"/>
    <property type="project" value="InterPro"/>
</dbReference>
<dbReference type="GO" id="GO:0006412">
    <property type="term" value="P:translation"/>
    <property type="evidence" value="ECO:0007669"/>
    <property type="project" value="InterPro"/>
</dbReference>
<gene>
    <name evidence="6" type="primary">rpl32</name>
</gene>
<dbReference type="PANTHER" id="PTHR36083">
    <property type="entry name" value="50S RIBOSOMAL PROTEIN L32, CHLOROPLASTIC"/>
    <property type="match status" value="1"/>
</dbReference>
<name>A0A142BYE7_SCHDU</name>
<dbReference type="RefSeq" id="YP_009241549.1">
    <property type="nucleotide sequence ID" value="NC_029807.1"/>
</dbReference>
<keyword evidence="6" id="KW-0934">Plastid</keyword>
<dbReference type="GO" id="GO:0003735">
    <property type="term" value="F:structural constituent of ribosome"/>
    <property type="evidence" value="ECO:0007669"/>
    <property type="project" value="InterPro"/>
</dbReference>
<dbReference type="InterPro" id="IPR011332">
    <property type="entry name" value="Ribosomal_zn-bd"/>
</dbReference>
<dbReference type="AlphaFoldDB" id="A0A142BYE7"/>
<dbReference type="EMBL" id="KU167098">
    <property type="protein sequence ID" value="AMP43456.1"/>
    <property type="molecule type" value="Genomic_DNA"/>
</dbReference>